<dbReference type="InterPro" id="IPR038136">
    <property type="entry name" value="CofD-like_dom_sf"/>
</dbReference>
<evidence type="ECO:0000313" key="5">
    <source>
        <dbReference type="Proteomes" id="UP000051645"/>
    </source>
</evidence>
<dbReference type="PANTHER" id="PTHR30135">
    <property type="entry name" value="UNCHARACTERIZED PROTEIN YVCK-RELATED"/>
    <property type="match status" value="1"/>
</dbReference>
<accession>A0A0R2FVG9</accession>
<gene>
    <name evidence="3" type="ORF">IV38_GL001500</name>
    <name evidence="4" type="ORF">IV40_GL001286</name>
</gene>
<dbReference type="AlphaFoldDB" id="A0A0R2FVG9"/>
<dbReference type="PANTHER" id="PTHR30135:SF3">
    <property type="entry name" value="GLUCONEOGENESIS FACTOR-RELATED"/>
    <property type="match status" value="1"/>
</dbReference>
<dbReference type="NCBIfam" id="TIGR01826">
    <property type="entry name" value="CofD_related"/>
    <property type="match status" value="1"/>
</dbReference>
<name>A0A0R2FVG9_9LACO</name>
<evidence type="ECO:0000313" key="4">
    <source>
        <dbReference type="EMBL" id="KRN31998.1"/>
    </source>
</evidence>
<sequence>MSTKHDRIVRIIQGRRPKVVMIGGGTGLPVILKSLREQGADTTAIVTVADDGGSSGLIRNYINVVPPGDIRNVLVALSDLPELDLDIFQYRFKGSDSFFSGHAIGNLIIAALSEMENGIFPAVQELSHMMDVDGHVYPASNRPLTLNAHFTDGSEVAGEAEISAAGKRIHNIWVTDSADPERKPEAVQPVIDAIMDADVVVMGPGSLFTSILPNLMIENIGNAVKQTKAEVVYVCNIMTQKGETQGFTDADHVRVLNEHLGQPFVDTVLVNSEKVPEHYLNRQKYNEILNQVTPDFKGLRKMGCRVISDNFVELRDNGVFHNGAKVAHEILNLALQSGSRSGERKIER</sequence>
<dbReference type="PATRIC" id="fig|81857.3.peg.1508"/>
<evidence type="ECO:0000256" key="2">
    <source>
        <dbReference type="HAMAP-Rule" id="MF_00973"/>
    </source>
</evidence>
<protein>
    <recommendedName>
        <fullName evidence="2">Putative gluconeogenesis factor</fullName>
    </recommendedName>
</protein>
<evidence type="ECO:0000313" key="3">
    <source>
        <dbReference type="EMBL" id="KRN28498.1"/>
    </source>
</evidence>
<evidence type="ECO:0000313" key="6">
    <source>
        <dbReference type="Proteomes" id="UP000051751"/>
    </source>
</evidence>
<dbReference type="GO" id="GO:0008360">
    <property type="term" value="P:regulation of cell shape"/>
    <property type="evidence" value="ECO:0007669"/>
    <property type="project" value="UniProtKB-UniRule"/>
</dbReference>
<keyword evidence="1 2" id="KW-0963">Cytoplasm</keyword>
<comment type="caution">
    <text evidence="4">The sequence shown here is derived from an EMBL/GenBank/DDBJ whole genome shotgun (WGS) entry which is preliminary data.</text>
</comment>
<dbReference type="Proteomes" id="UP000051751">
    <property type="component" value="Unassembled WGS sequence"/>
</dbReference>
<dbReference type="STRING" id="81857.IV38_GL001500"/>
<reference evidence="5 6" key="1">
    <citation type="journal article" date="2015" name="Genome Announc.">
        <title>Expanding the biotechnology potential of lactobacilli through comparative genomics of 213 strains and associated genera.</title>
        <authorList>
            <person name="Sun Z."/>
            <person name="Harris H.M."/>
            <person name="McCann A."/>
            <person name="Guo C."/>
            <person name="Argimon S."/>
            <person name="Zhang W."/>
            <person name="Yang X."/>
            <person name="Jeffery I.B."/>
            <person name="Cooney J.C."/>
            <person name="Kagawa T.F."/>
            <person name="Liu W."/>
            <person name="Song Y."/>
            <person name="Salvetti E."/>
            <person name="Wrobel A."/>
            <person name="Rasinkangas P."/>
            <person name="Parkhill J."/>
            <person name="Rea M.C."/>
            <person name="O'Sullivan O."/>
            <person name="Ritari J."/>
            <person name="Douillard F.P."/>
            <person name="Paul Ross R."/>
            <person name="Yang R."/>
            <person name="Briner A.E."/>
            <person name="Felis G.E."/>
            <person name="de Vos W.M."/>
            <person name="Barrangou R."/>
            <person name="Klaenhammer T.R."/>
            <person name="Caufield P.W."/>
            <person name="Cui Y."/>
            <person name="Zhang H."/>
            <person name="O'Toole P.W."/>
        </authorList>
    </citation>
    <scope>NUCLEOTIDE SEQUENCE [LARGE SCALE GENOMIC DNA]</scope>
    <source>
        <strain evidence="3 6">ATCC BAA-66</strain>
        <strain evidence="4 5">DSM 13344</strain>
    </source>
</reference>
<dbReference type="RefSeq" id="WP_057769453.1">
    <property type="nucleotide sequence ID" value="NZ_JQAT01000003.1"/>
</dbReference>
<dbReference type="Pfam" id="PF01933">
    <property type="entry name" value="CofD"/>
    <property type="match status" value="1"/>
</dbReference>
<evidence type="ECO:0000256" key="1">
    <source>
        <dbReference type="ARBA" id="ARBA00022490"/>
    </source>
</evidence>
<comment type="subcellular location">
    <subcellularLocation>
        <location evidence="2">Cytoplasm</location>
    </subcellularLocation>
</comment>
<dbReference type="CDD" id="cd07187">
    <property type="entry name" value="YvcK_like"/>
    <property type="match status" value="1"/>
</dbReference>
<dbReference type="EMBL" id="JQAZ01000003">
    <property type="protein sequence ID" value="KRN31998.1"/>
    <property type="molecule type" value="Genomic_DNA"/>
</dbReference>
<proteinExistence type="inferred from homology"/>
<dbReference type="EMBL" id="JQAT01000003">
    <property type="protein sequence ID" value="KRN28498.1"/>
    <property type="molecule type" value="Genomic_DNA"/>
</dbReference>
<dbReference type="OrthoDB" id="9783842at2"/>
<dbReference type="SUPFAM" id="SSF142338">
    <property type="entry name" value="CofD-like"/>
    <property type="match status" value="1"/>
</dbReference>
<dbReference type="InterPro" id="IPR002882">
    <property type="entry name" value="CofD"/>
</dbReference>
<organism evidence="4 5">
    <name type="scientific">Lactobacillus selangorensis</name>
    <dbReference type="NCBI Taxonomy" id="81857"/>
    <lineage>
        <taxon>Bacteria</taxon>
        <taxon>Bacillati</taxon>
        <taxon>Bacillota</taxon>
        <taxon>Bacilli</taxon>
        <taxon>Lactobacillales</taxon>
        <taxon>Lactobacillaceae</taxon>
        <taxon>Lactobacillus</taxon>
    </lineage>
</organism>
<dbReference type="GO" id="GO:0043743">
    <property type="term" value="F:LPPG:FO 2-phospho-L-lactate transferase activity"/>
    <property type="evidence" value="ECO:0007669"/>
    <property type="project" value="InterPro"/>
</dbReference>
<dbReference type="Proteomes" id="UP000051645">
    <property type="component" value="Unassembled WGS sequence"/>
</dbReference>
<dbReference type="Gene3D" id="3.40.50.10680">
    <property type="entry name" value="CofD-like domains"/>
    <property type="match status" value="1"/>
</dbReference>
<keyword evidence="5" id="KW-1185">Reference proteome</keyword>
<dbReference type="HAMAP" id="MF_00973">
    <property type="entry name" value="Gluconeogen_factor"/>
    <property type="match status" value="1"/>
</dbReference>
<comment type="function">
    <text evidence="2">Required for morphogenesis under gluconeogenic growth conditions.</text>
</comment>
<dbReference type="InterPro" id="IPR010119">
    <property type="entry name" value="Gluconeogen_factor"/>
</dbReference>
<dbReference type="GO" id="GO:0005737">
    <property type="term" value="C:cytoplasm"/>
    <property type="evidence" value="ECO:0007669"/>
    <property type="project" value="UniProtKB-SubCell"/>
</dbReference>
<comment type="similarity">
    <text evidence="2">Belongs to the gluconeogenesis factor family.</text>
</comment>